<protein>
    <submittedName>
        <fullName evidence="2">Uncharacterized protein</fullName>
    </submittedName>
</protein>
<keyword evidence="1" id="KW-0732">Signal</keyword>
<organism evidence="2 3">
    <name type="scientific">Trichostrongylus colubriformis</name>
    <name type="common">Black scour worm</name>
    <dbReference type="NCBI Taxonomy" id="6319"/>
    <lineage>
        <taxon>Eukaryota</taxon>
        <taxon>Metazoa</taxon>
        <taxon>Ecdysozoa</taxon>
        <taxon>Nematoda</taxon>
        <taxon>Chromadorea</taxon>
        <taxon>Rhabditida</taxon>
        <taxon>Rhabditina</taxon>
        <taxon>Rhabditomorpha</taxon>
        <taxon>Strongyloidea</taxon>
        <taxon>Trichostrongylidae</taxon>
        <taxon>Trichostrongylus</taxon>
    </lineage>
</organism>
<dbReference type="Proteomes" id="UP001331761">
    <property type="component" value="Unassembled WGS sequence"/>
</dbReference>
<sequence length="95" mass="11355">MSSMYGLYAALLFISCVLQVYSAPSGYLCKTKRRGERCYVMVNLLRTPYHSPNWSITSWNRAMNQQKAYQQLFQEPDVLRRRRAVNEFVRDRRRL</sequence>
<proteinExistence type="predicted"/>
<feature type="chain" id="PRO_5042837680" evidence="1">
    <location>
        <begin position="23"/>
        <end position="95"/>
    </location>
</feature>
<reference evidence="2 3" key="1">
    <citation type="submission" date="2019-10" db="EMBL/GenBank/DDBJ databases">
        <title>Assembly and Annotation for the nematode Trichostrongylus colubriformis.</title>
        <authorList>
            <person name="Martin J."/>
        </authorList>
    </citation>
    <scope>NUCLEOTIDE SEQUENCE [LARGE SCALE GENOMIC DNA]</scope>
    <source>
        <strain evidence="2">G859</strain>
        <tissue evidence="2">Whole worm</tissue>
    </source>
</reference>
<evidence type="ECO:0000313" key="3">
    <source>
        <dbReference type="Proteomes" id="UP001331761"/>
    </source>
</evidence>
<comment type="caution">
    <text evidence="2">The sequence shown here is derived from an EMBL/GenBank/DDBJ whole genome shotgun (WGS) entry which is preliminary data.</text>
</comment>
<evidence type="ECO:0000313" key="2">
    <source>
        <dbReference type="EMBL" id="KAK5974062.1"/>
    </source>
</evidence>
<evidence type="ECO:0000256" key="1">
    <source>
        <dbReference type="SAM" id="SignalP"/>
    </source>
</evidence>
<feature type="signal peptide" evidence="1">
    <location>
        <begin position="1"/>
        <end position="22"/>
    </location>
</feature>
<gene>
    <name evidence="2" type="ORF">GCK32_020001</name>
</gene>
<keyword evidence="3" id="KW-1185">Reference proteome</keyword>
<accession>A0AAN8F871</accession>
<dbReference type="AlphaFoldDB" id="A0AAN8F871"/>
<dbReference type="EMBL" id="WIXE01014725">
    <property type="protein sequence ID" value="KAK5974062.1"/>
    <property type="molecule type" value="Genomic_DNA"/>
</dbReference>
<name>A0AAN8F871_TRICO</name>